<dbReference type="Gene3D" id="3.40.1050.10">
    <property type="entry name" value="Carbonic anhydrase"/>
    <property type="match status" value="1"/>
</dbReference>
<protein>
    <recommendedName>
        <fullName evidence="3">Carbonic anhydrase</fullName>
    </recommendedName>
</protein>
<dbReference type="GO" id="GO:0004089">
    <property type="term" value="F:carbonate dehydratase activity"/>
    <property type="evidence" value="ECO:0007669"/>
    <property type="project" value="InterPro"/>
</dbReference>
<dbReference type="SUPFAM" id="SSF53056">
    <property type="entry name" value="beta-carbonic anhydrase, cab"/>
    <property type="match status" value="1"/>
</dbReference>
<keyword evidence="2" id="KW-1185">Reference proteome</keyword>
<dbReference type="OrthoDB" id="10248475at2759"/>
<comment type="caution">
    <text evidence="1">The sequence shown here is derived from an EMBL/GenBank/DDBJ whole genome shotgun (WGS) entry which is preliminary data.</text>
</comment>
<dbReference type="Proteomes" id="UP001150942">
    <property type="component" value="Unassembled WGS sequence"/>
</dbReference>
<gene>
    <name evidence="1" type="ORF">N7449_000376</name>
</gene>
<dbReference type="EMBL" id="JAPQKQ010000001">
    <property type="protein sequence ID" value="KAJ5213207.1"/>
    <property type="molecule type" value="Genomic_DNA"/>
</dbReference>
<name>A0A9W9N4R0_9EURO</name>
<evidence type="ECO:0008006" key="3">
    <source>
        <dbReference type="Google" id="ProtNLM"/>
    </source>
</evidence>
<organism evidence="1 2">
    <name type="scientific">Penicillium cf. viridicatum</name>
    <dbReference type="NCBI Taxonomy" id="2972119"/>
    <lineage>
        <taxon>Eukaryota</taxon>
        <taxon>Fungi</taxon>
        <taxon>Dikarya</taxon>
        <taxon>Ascomycota</taxon>
        <taxon>Pezizomycotina</taxon>
        <taxon>Eurotiomycetes</taxon>
        <taxon>Eurotiomycetidae</taxon>
        <taxon>Eurotiales</taxon>
        <taxon>Aspergillaceae</taxon>
        <taxon>Penicillium</taxon>
    </lineage>
</organism>
<dbReference type="InterPro" id="IPR036874">
    <property type="entry name" value="Carbonic_anhydrase_sf"/>
</dbReference>
<reference evidence="1" key="1">
    <citation type="submission" date="2022-11" db="EMBL/GenBank/DDBJ databases">
        <authorList>
            <person name="Petersen C."/>
        </authorList>
    </citation>
    <scope>NUCLEOTIDE SEQUENCE</scope>
    <source>
        <strain evidence="1">IBT 20477</strain>
    </source>
</reference>
<sequence>SKDCTVLNIPTDHLLVLRDLGNMTIDGDLSCETTKKHAVVDLQVGLHPKSSAGSFVLSGRGETHRRLWPLRMSYCESVNKLNDLHSVHEEDLSKLPVSEQDRSFVQLNILDQMRPLRKFPEVTNSITLGRSHVHGIVYDPETEKAYRVSEGEQND</sequence>
<proteinExistence type="predicted"/>
<reference evidence="1" key="2">
    <citation type="journal article" date="2023" name="IMA Fungus">
        <title>Comparative genomic study of the Penicillium genus elucidates a diverse pangenome and 15 lateral gene transfer events.</title>
        <authorList>
            <person name="Petersen C."/>
            <person name="Sorensen T."/>
            <person name="Nielsen M.R."/>
            <person name="Sondergaard T.E."/>
            <person name="Sorensen J.L."/>
            <person name="Fitzpatrick D.A."/>
            <person name="Frisvad J.C."/>
            <person name="Nielsen K.L."/>
        </authorList>
    </citation>
    <scope>NUCLEOTIDE SEQUENCE</scope>
    <source>
        <strain evidence="1">IBT 20477</strain>
    </source>
</reference>
<accession>A0A9W9N4R0</accession>
<dbReference type="GO" id="GO:0008270">
    <property type="term" value="F:zinc ion binding"/>
    <property type="evidence" value="ECO:0007669"/>
    <property type="project" value="InterPro"/>
</dbReference>
<dbReference type="AlphaFoldDB" id="A0A9W9N4R0"/>
<feature type="non-terminal residue" evidence="1">
    <location>
        <position position="1"/>
    </location>
</feature>
<evidence type="ECO:0000313" key="2">
    <source>
        <dbReference type="Proteomes" id="UP001150942"/>
    </source>
</evidence>
<evidence type="ECO:0000313" key="1">
    <source>
        <dbReference type="EMBL" id="KAJ5213207.1"/>
    </source>
</evidence>